<organism evidence="1 2">
    <name type="scientific">Marinovum algicola</name>
    <dbReference type="NCBI Taxonomy" id="42444"/>
    <lineage>
        <taxon>Bacteria</taxon>
        <taxon>Pseudomonadati</taxon>
        <taxon>Pseudomonadota</taxon>
        <taxon>Alphaproteobacteria</taxon>
        <taxon>Rhodobacterales</taxon>
        <taxon>Roseobacteraceae</taxon>
        <taxon>Marinovum</taxon>
    </lineage>
</organism>
<dbReference type="Proteomes" id="UP000182932">
    <property type="component" value="Unassembled WGS sequence"/>
</dbReference>
<sequence>MPTRASRPVRAGGGGFWRIKRLFAPPGFPRTEFAPYVMKLLLSHDDLGE</sequence>
<proteinExistence type="predicted"/>
<accession>A0A975WBG1</accession>
<protein>
    <submittedName>
        <fullName evidence="1">Uncharacterized protein</fullName>
    </submittedName>
</protein>
<dbReference type="AlphaFoldDB" id="A0A975WBG1"/>
<name>A0A975WBG1_9RHOB</name>
<gene>
    <name evidence="1" type="ORF">SAMN04487940_11037</name>
</gene>
<evidence type="ECO:0000313" key="2">
    <source>
        <dbReference type="Proteomes" id="UP000182932"/>
    </source>
</evidence>
<keyword evidence="2" id="KW-1185">Reference proteome</keyword>
<evidence type="ECO:0000313" key="1">
    <source>
        <dbReference type="EMBL" id="SEJ76328.1"/>
    </source>
</evidence>
<reference evidence="1 2" key="1">
    <citation type="submission" date="2016-10" db="EMBL/GenBank/DDBJ databases">
        <authorList>
            <person name="Varghese N."/>
            <person name="Submissions S."/>
        </authorList>
    </citation>
    <scope>NUCLEOTIDE SEQUENCE [LARGE SCALE GENOMIC DNA]</scope>
    <source>
        <strain evidence="1 2">FF3</strain>
    </source>
</reference>
<comment type="caution">
    <text evidence="1">The sequence shown here is derived from an EMBL/GenBank/DDBJ whole genome shotgun (WGS) entry which is preliminary data.</text>
</comment>
<dbReference type="EMBL" id="FNYY01000010">
    <property type="protein sequence ID" value="SEJ76328.1"/>
    <property type="molecule type" value="Genomic_DNA"/>
</dbReference>